<name>A0AAD7UMJ2_9STRA</name>
<dbReference type="PANTHER" id="PTHR33442">
    <property type="entry name" value="TRANS-3-HYDROXY-L-PROLINE DEHYDRATASE"/>
    <property type="match status" value="1"/>
</dbReference>
<evidence type="ECO:0000256" key="1">
    <source>
        <dbReference type="ARBA" id="ARBA00007529"/>
    </source>
</evidence>
<evidence type="ECO:0000256" key="2">
    <source>
        <dbReference type="PIRSR" id="PIRSR029792-1"/>
    </source>
</evidence>
<dbReference type="Gene3D" id="3.10.310.10">
    <property type="entry name" value="Diaminopimelate Epimerase, Chain A, domain 1"/>
    <property type="match status" value="2"/>
</dbReference>
<dbReference type="PIRSF" id="PIRSF029792">
    <property type="entry name" value="Pro_racemase"/>
    <property type="match status" value="1"/>
</dbReference>
<comment type="caution">
    <text evidence="3">The sequence shown here is derived from an EMBL/GenBank/DDBJ whole genome shotgun (WGS) entry which is preliminary data.</text>
</comment>
<proteinExistence type="inferred from homology"/>
<accession>A0AAD7UMJ2</accession>
<protein>
    <recommendedName>
        <fullName evidence="5">Proline racemase</fullName>
    </recommendedName>
</protein>
<dbReference type="EMBL" id="JAQMWT010000084">
    <property type="protein sequence ID" value="KAJ8611034.1"/>
    <property type="molecule type" value="Genomic_DNA"/>
</dbReference>
<dbReference type="SFLD" id="SFLDS00028">
    <property type="entry name" value="Proline_Racemase"/>
    <property type="match status" value="1"/>
</dbReference>
<organism evidence="3 4">
    <name type="scientific">Chrysophaeum taylorii</name>
    <dbReference type="NCBI Taxonomy" id="2483200"/>
    <lineage>
        <taxon>Eukaryota</taxon>
        <taxon>Sar</taxon>
        <taxon>Stramenopiles</taxon>
        <taxon>Ochrophyta</taxon>
        <taxon>Pelagophyceae</taxon>
        <taxon>Pelagomonadales</taxon>
        <taxon>Pelagomonadaceae</taxon>
        <taxon>Chrysophaeum</taxon>
    </lineage>
</organism>
<sequence>MVVRRARRLLQVVDAHCGGEPARVVVGGLPVVPGSTMLEKRQYFREHLDHLRCLLCHEPRGYPCQNANFLVAPTSPEASFGVVIGEQAGVYPAMSGHNLMCVATVLVEAGMVSDSNFKLDTPAGIVAVHVEMDGGKARVVTLQNAPSFCRPSDMDIALEVPGVGLVRADVAFGGMWYCIVDVNDVGLGPLDRRRAREIARVGEAIKAAARRHHPVTHPEYAYDGPDILVFREPASRDADEIRALNTVVMSSTTDSAETWSAMLDRSPCGTGTCAVMAQLHARGELGLNERFVHESIVGTHFIGRLTEECVLGDGTKAVRPTISGSAWITQHATVVLDPTDPFPRGILPHVADIW</sequence>
<dbReference type="GO" id="GO:0047580">
    <property type="term" value="F:4-hydroxyproline epimerase activity"/>
    <property type="evidence" value="ECO:0007669"/>
    <property type="project" value="TreeGrafter"/>
</dbReference>
<evidence type="ECO:0000313" key="3">
    <source>
        <dbReference type="EMBL" id="KAJ8611034.1"/>
    </source>
</evidence>
<feature type="active site" description="Proton acceptor" evidence="2">
    <location>
        <position position="95"/>
    </location>
</feature>
<keyword evidence="4" id="KW-1185">Reference proteome</keyword>
<dbReference type="InterPro" id="IPR008794">
    <property type="entry name" value="Pro_racemase_fam"/>
</dbReference>
<dbReference type="Pfam" id="PF05544">
    <property type="entry name" value="Pro_racemase"/>
    <property type="match status" value="1"/>
</dbReference>
<feature type="active site" description="Proton donor" evidence="2">
    <location>
        <position position="268"/>
    </location>
</feature>
<comment type="similarity">
    <text evidence="1">Belongs to the proline racemase family.</text>
</comment>
<dbReference type="AlphaFoldDB" id="A0AAD7UMJ2"/>
<dbReference type="PANTHER" id="PTHR33442:SF5">
    <property type="entry name" value="BIFUNCTIONAL TRANS-3-HYDROXY-L-PROLINE DEHYDRATASE_2-EPIMERASE"/>
    <property type="match status" value="1"/>
</dbReference>
<gene>
    <name evidence="3" type="ORF">CTAYLR_007060</name>
</gene>
<evidence type="ECO:0000313" key="4">
    <source>
        <dbReference type="Proteomes" id="UP001230188"/>
    </source>
</evidence>
<dbReference type="SUPFAM" id="SSF54506">
    <property type="entry name" value="Diaminopimelate epimerase-like"/>
    <property type="match status" value="1"/>
</dbReference>
<reference evidence="3" key="1">
    <citation type="submission" date="2023-01" db="EMBL/GenBank/DDBJ databases">
        <title>Metagenome sequencing of chrysophaentin producing Chrysophaeum taylorii.</title>
        <authorList>
            <person name="Davison J."/>
            <person name="Bewley C."/>
        </authorList>
    </citation>
    <scope>NUCLEOTIDE SEQUENCE</scope>
    <source>
        <strain evidence="3">NIES-1699</strain>
    </source>
</reference>
<dbReference type="Proteomes" id="UP001230188">
    <property type="component" value="Unassembled WGS sequence"/>
</dbReference>
<evidence type="ECO:0008006" key="5">
    <source>
        <dbReference type="Google" id="ProtNLM"/>
    </source>
</evidence>